<evidence type="ECO:0000256" key="1">
    <source>
        <dbReference type="ARBA" id="ARBA00008416"/>
    </source>
</evidence>
<protein>
    <recommendedName>
        <fullName evidence="8">Pirin N-terminal domain-containing protein</fullName>
    </recommendedName>
</protein>
<keyword evidence="2" id="KW-0408">Iron</keyword>
<dbReference type="EMBL" id="QTTN01000010">
    <property type="protein sequence ID" value="REE86459.1"/>
    <property type="molecule type" value="Genomic_DNA"/>
</dbReference>
<dbReference type="Proteomes" id="UP000256304">
    <property type="component" value="Unassembled WGS sequence"/>
</dbReference>
<feature type="binding site" evidence="2">
    <location>
        <position position="103"/>
    </location>
    <ligand>
        <name>Fe cation</name>
        <dbReference type="ChEBI" id="CHEBI:24875"/>
    </ligand>
</feature>
<feature type="domain" description="Quercetin 2,3-dioxygenase C-terminal cupin" evidence="5">
    <location>
        <begin position="148"/>
        <end position="233"/>
    </location>
</feature>
<dbReference type="InterPro" id="IPR011051">
    <property type="entry name" value="RmlC_Cupin_sf"/>
</dbReference>
<accession>A0A3D9SCU7</accession>
<evidence type="ECO:0000259" key="5">
    <source>
        <dbReference type="Pfam" id="PF17954"/>
    </source>
</evidence>
<dbReference type="InterPro" id="IPR014710">
    <property type="entry name" value="RmlC-like_jellyroll"/>
</dbReference>
<evidence type="ECO:0000313" key="7">
    <source>
        <dbReference type="Proteomes" id="UP000256304"/>
    </source>
</evidence>
<comment type="similarity">
    <text evidence="1 3">Belongs to the pirin family.</text>
</comment>
<proteinExistence type="inferred from homology"/>
<dbReference type="AlphaFoldDB" id="A0A3D9SCU7"/>
<comment type="cofactor">
    <cofactor evidence="2">
        <name>Fe cation</name>
        <dbReference type="ChEBI" id="CHEBI:24875"/>
    </cofactor>
    <text evidence="2">Binds 1 Fe cation per subunit.</text>
</comment>
<dbReference type="InterPro" id="IPR003829">
    <property type="entry name" value="Pirin_N_dom"/>
</dbReference>
<dbReference type="GO" id="GO:0046872">
    <property type="term" value="F:metal ion binding"/>
    <property type="evidence" value="ECO:0007669"/>
    <property type="project" value="UniProtKB-KW"/>
</dbReference>
<feature type="binding site" evidence="2">
    <location>
        <position position="57"/>
    </location>
    <ligand>
        <name>Fe cation</name>
        <dbReference type="ChEBI" id="CHEBI:24875"/>
    </ligand>
</feature>
<sequence>MITTYPASSRYSGDHGWLQYNFSFSFADYYDPNNMNFGPLRVFNEDYIQPGKGFGTHPHRDMEIVTVVISGELAHEDNTGGKEILRAGEVQRMTAGTGILHSEVNSSSTEVANIMQLWFLPEAKGLTPSYEQKAYDQEAMVNALLPIVSNHIKGESIVTIHQDLSIYLSKLEAGKTVNFSQAPDRKIYLFVYEGDVTLNGTNPLNRSDAARITEVTELAITSANGGTFMLIDLPGIG</sequence>
<dbReference type="SUPFAM" id="SSF51182">
    <property type="entry name" value="RmlC-like cupins"/>
    <property type="match status" value="1"/>
</dbReference>
<comment type="caution">
    <text evidence="6">The sequence shown here is derived from an EMBL/GenBank/DDBJ whole genome shotgun (WGS) entry which is preliminary data.</text>
</comment>
<reference evidence="6 7" key="1">
    <citation type="submission" date="2018-08" db="EMBL/GenBank/DDBJ databases">
        <title>Genomic Encyclopedia of Type Strains, Phase III (KMG-III): the genomes of soil and plant-associated and newly described type strains.</title>
        <authorList>
            <person name="Whitman W."/>
        </authorList>
    </citation>
    <scope>NUCLEOTIDE SEQUENCE [LARGE SCALE GENOMIC DNA]</scope>
    <source>
        <strain evidence="6 7">CGMCC 1.10966</strain>
    </source>
</reference>
<evidence type="ECO:0008006" key="8">
    <source>
        <dbReference type="Google" id="ProtNLM"/>
    </source>
</evidence>
<dbReference type="InterPro" id="IPR041602">
    <property type="entry name" value="Quercetinase_C"/>
</dbReference>
<dbReference type="RefSeq" id="WP_116189030.1">
    <property type="nucleotide sequence ID" value="NZ_QTTN01000010.1"/>
</dbReference>
<keyword evidence="7" id="KW-1185">Reference proteome</keyword>
<dbReference type="PANTHER" id="PTHR43212">
    <property type="entry name" value="QUERCETIN 2,3-DIOXYGENASE"/>
    <property type="match status" value="1"/>
</dbReference>
<dbReference type="Pfam" id="PF02678">
    <property type="entry name" value="Pirin"/>
    <property type="match status" value="1"/>
</dbReference>
<dbReference type="CDD" id="cd02910">
    <property type="entry name" value="cupin_Yhhw_N"/>
    <property type="match status" value="1"/>
</dbReference>
<evidence type="ECO:0000313" key="6">
    <source>
        <dbReference type="EMBL" id="REE86459.1"/>
    </source>
</evidence>
<gene>
    <name evidence="6" type="ORF">A8990_11068</name>
</gene>
<feature type="binding site" evidence="2">
    <location>
        <position position="101"/>
    </location>
    <ligand>
        <name>Fe cation</name>
        <dbReference type="ChEBI" id="CHEBI:24875"/>
    </ligand>
</feature>
<dbReference type="OrthoDB" id="321327at2"/>
<evidence type="ECO:0000259" key="4">
    <source>
        <dbReference type="Pfam" id="PF02678"/>
    </source>
</evidence>
<feature type="binding site" evidence="2">
    <location>
        <position position="59"/>
    </location>
    <ligand>
        <name>Fe cation</name>
        <dbReference type="ChEBI" id="CHEBI:24875"/>
    </ligand>
</feature>
<dbReference type="PIRSF" id="PIRSF006232">
    <property type="entry name" value="Pirin"/>
    <property type="match status" value="1"/>
</dbReference>
<dbReference type="Pfam" id="PF17954">
    <property type="entry name" value="Pirin_C_2"/>
    <property type="match status" value="1"/>
</dbReference>
<evidence type="ECO:0000256" key="2">
    <source>
        <dbReference type="PIRSR" id="PIRSR006232-1"/>
    </source>
</evidence>
<dbReference type="InterPro" id="IPR012093">
    <property type="entry name" value="Pirin"/>
</dbReference>
<dbReference type="Gene3D" id="2.60.120.10">
    <property type="entry name" value="Jelly Rolls"/>
    <property type="match status" value="2"/>
</dbReference>
<keyword evidence="2" id="KW-0479">Metal-binding</keyword>
<name>A0A3D9SCU7_9BACL</name>
<feature type="domain" description="Pirin N-terminal" evidence="4">
    <location>
        <begin position="10"/>
        <end position="118"/>
    </location>
</feature>
<evidence type="ECO:0000256" key="3">
    <source>
        <dbReference type="RuleBase" id="RU003457"/>
    </source>
</evidence>
<dbReference type="PANTHER" id="PTHR43212:SF3">
    <property type="entry name" value="QUERCETIN 2,3-DIOXYGENASE"/>
    <property type="match status" value="1"/>
</dbReference>
<organism evidence="6 7">
    <name type="scientific">Paenibacillus taihuensis</name>
    <dbReference type="NCBI Taxonomy" id="1156355"/>
    <lineage>
        <taxon>Bacteria</taxon>
        <taxon>Bacillati</taxon>
        <taxon>Bacillota</taxon>
        <taxon>Bacilli</taxon>
        <taxon>Bacillales</taxon>
        <taxon>Paenibacillaceae</taxon>
        <taxon>Paenibacillus</taxon>
    </lineage>
</organism>